<reference evidence="1 2" key="1">
    <citation type="submission" date="2018-06" db="EMBL/GenBank/DDBJ databases">
        <authorList>
            <consortium name="Pathogen Informatics"/>
            <person name="Doyle S."/>
        </authorList>
    </citation>
    <scope>NUCLEOTIDE SEQUENCE [LARGE SCALE GENOMIC DNA]</scope>
    <source>
        <strain evidence="1 2">NCTC7582</strain>
    </source>
</reference>
<dbReference type="Proteomes" id="UP000251431">
    <property type="component" value="Unassembled WGS sequence"/>
</dbReference>
<protein>
    <submittedName>
        <fullName evidence="1">Putative portal protein</fullName>
    </submittedName>
</protein>
<dbReference type="InterPro" id="IPR006432">
    <property type="entry name" value="Phage_portal_A118-type"/>
</dbReference>
<dbReference type="InterPro" id="IPR021145">
    <property type="entry name" value="Portal_protein_SPP1_Gp6-like"/>
</dbReference>
<dbReference type="Pfam" id="PF05133">
    <property type="entry name" value="SPP1_portal"/>
    <property type="match status" value="1"/>
</dbReference>
<gene>
    <name evidence="1" type="ORF">NCTC7582_01643</name>
</gene>
<evidence type="ECO:0000313" key="2">
    <source>
        <dbReference type="Proteomes" id="UP000251431"/>
    </source>
</evidence>
<proteinExistence type="predicted"/>
<name>A0A2X0XGZ5_9BACI</name>
<dbReference type="NCBIfam" id="TIGR01542">
    <property type="entry name" value="A118_put_portal"/>
    <property type="match status" value="1"/>
</dbReference>
<dbReference type="EMBL" id="UAQE01000001">
    <property type="protein sequence ID" value="SPT98405.1"/>
    <property type="molecule type" value="Genomic_DNA"/>
</dbReference>
<accession>A0A2X0XGZ5</accession>
<evidence type="ECO:0000313" key="1">
    <source>
        <dbReference type="EMBL" id="SPT98405.1"/>
    </source>
</evidence>
<dbReference type="PIRSF" id="PIRSF011911">
    <property type="entry name" value="A118_put_portal"/>
    <property type="match status" value="1"/>
</dbReference>
<organism evidence="1 2">
    <name type="scientific">Lysinibacillus capsici</name>
    <dbReference type="NCBI Taxonomy" id="2115968"/>
    <lineage>
        <taxon>Bacteria</taxon>
        <taxon>Bacillati</taxon>
        <taxon>Bacillota</taxon>
        <taxon>Bacilli</taxon>
        <taxon>Bacillales</taxon>
        <taxon>Bacillaceae</taxon>
        <taxon>Lysinibacillus</taxon>
    </lineage>
</organism>
<dbReference type="AlphaFoldDB" id="A0A2X0XGZ5"/>
<dbReference type="RefSeq" id="WP_112117000.1">
    <property type="nucleotide sequence ID" value="NZ_UAQE01000001.1"/>
</dbReference>
<sequence>MFNKAINWMKGVMAKVGLIKKLEQVTDHKKINLSDSYYENILKWRALHQGYYSKMHDVHYQTIEGPQKREMATMNMPKMATQELATLIFNERCEITVSDDGFNEFIQEVFKNNAFNGNFQQYLEFMFAQGGMVIKPYVVDGKLKLSYVTADCFLPISWDNTRITEGVFISEISRQGKKYTHLEWHTFEDPNYKVEVPKYIIKNELYESTNSQDLGTKVALSTLFPKLAEIVPLENVKRPLFAYFKPNLANNVDSTVPLGISIYANSYDTLKSIDIAFDSFQREFRLGRKRIIVPTSAIREVVNPKTGHSHRYFDATDEAYEALDTNMDDNKITEINSELRVEEHIAAINALLNWYAMQTGFSPGAFSFDGQSMKTATEVVSEQSKTFRTKQSHENVIEQGIADLIECIGVVAQIYGLYTPPEKYDVTCQFDDSIAEDATAEINKQVLLLTNGLQSKIDAIMKIYGITSEEAEAKLKKIKDESQIGEEDVIDFFAKNKGGKKDEV</sequence>